<evidence type="ECO:0000313" key="15">
    <source>
        <dbReference type="EMBL" id="RUS89718.1"/>
    </source>
</evidence>
<sequence>MNPAYRALSRGSKFLTYCRRAANKSNLQPSIQQAAAIQKLLCQNYSSASPDIIPPPGDASTKTYAPKINKLVDDISQLTLLEVADLNELLKKTLNIQDAPMMAMGAMPAAVQQADADEEEEAPKREKTSFTVKLIKFDAGKKVALIKEIKNSVEGLNLVQAKKFVESAPQVVRADIPKEEAEKLKEALVAVGAEIEIE</sequence>
<dbReference type="HAMAP" id="MF_00368">
    <property type="entry name" value="Ribosomal_bL12"/>
    <property type="match status" value="1"/>
</dbReference>
<evidence type="ECO:0000256" key="7">
    <source>
        <dbReference type="ARBA" id="ARBA00022990"/>
    </source>
</evidence>
<comment type="similarity">
    <text evidence="2">Belongs to the bacterial ribosomal protein bL12 family.</text>
</comment>
<evidence type="ECO:0000256" key="1">
    <source>
        <dbReference type="ARBA" id="ARBA00004173"/>
    </source>
</evidence>
<comment type="function">
    <text evidence="10">As a component of the mitochondrial large ribosomal subunit, plays a role in mitochondrial translation. When present in mitochondria as a free protein not associated with the ribosome, associates with mitochondrial RNA polymerase POLRMT to activate transcription. Required for POLRMT stability.</text>
</comment>
<evidence type="ECO:0000313" key="16">
    <source>
        <dbReference type="Proteomes" id="UP000271974"/>
    </source>
</evidence>
<evidence type="ECO:0000256" key="6">
    <source>
        <dbReference type="ARBA" id="ARBA00022980"/>
    </source>
</evidence>
<dbReference type="GO" id="GO:0003729">
    <property type="term" value="F:mRNA binding"/>
    <property type="evidence" value="ECO:0007669"/>
    <property type="project" value="TreeGrafter"/>
</dbReference>
<dbReference type="GO" id="GO:0005743">
    <property type="term" value="C:mitochondrial inner membrane"/>
    <property type="evidence" value="ECO:0007669"/>
    <property type="project" value="UniProtKB-ARBA"/>
</dbReference>
<keyword evidence="9" id="KW-0687">Ribonucleoprotein</keyword>
<evidence type="ECO:0000259" key="14">
    <source>
        <dbReference type="Pfam" id="PF16320"/>
    </source>
</evidence>
<dbReference type="FunFam" id="3.30.1390.10:FF:000001">
    <property type="entry name" value="50S ribosomal protein L7/L12"/>
    <property type="match status" value="1"/>
</dbReference>
<evidence type="ECO:0000256" key="10">
    <source>
        <dbReference type="ARBA" id="ARBA00058301"/>
    </source>
</evidence>
<protein>
    <recommendedName>
        <fullName evidence="11">Large ribosomal subunit protein bL12m</fullName>
    </recommendedName>
    <alternativeName>
        <fullName evidence="12">39S ribosomal protein L12, mitochondrial</fullName>
    </alternativeName>
</protein>
<keyword evidence="8" id="KW-0496">Mitochondrion</keyword>
<dbReference type="SUPFAM" id="SSF54736">
    <property type="entry name" value="ClpS-like"/>
    <property type="match status" value="1"/>
</dbReference>
<evidence type="ECO:0000256" key="5">
    <source>
        <dbReference type="ARBA" id="ARBA00022946"/>
    </source>
</evidence>
<dbReference type="GO" id="GO:0003735">
    <property type="term" value="F:structural constituent of ribosome"/>
    <property type="evidence" value="ECO:0007669"/>
    <property type="project" value="InterPro"/>
</dbReference>
<gene>
    <name evidence="15" type="ORF">EGW08_002536</name>
</gene>
<dbReference type="InterPro" id="IPR008932">
    <property type="entry name" value="Ribosomal_bL12_oligo"/>
</dbReference>
<keyword evidence="7" id="KW-0007">Acetylation</keyword>
<keyword evidence="5" id="KW-0809">Transit peptide</keyword>
<keyword evidence="6" id="KW-0689">Ribosomal protein</keyword>
<dbReference type="SUPFAM" id="SSF48300">
    <property type="entry name" value="Ribosomal protein L7/12, oligomerisation (N-terminal) domain"/>
    <property type="match status" value="1"/>
</dbReference>
<dbReference type="Gene3D" id="1.20.5.710">
    <property type="entry name" value="Single helix bin"/>
    <property type="match status" value="1"/>
</dbReference>
<dbReference type="Gene3D" id="3.30.1390.10">
    <property type="match status" value="1"/>
</dbReference>
<dbReference type="Proteomes" id="UP000271974">
    <property type="component" value="Unassembled WGS sequence"/>
</dbReference>
<dbReference type="Pfam" id="PF16320">
    <property type="entry name" value="Ribosomal_L12_N"/>
    <property type="match status" value="1"/>
</dbReference>
<evidence type="ECO:0000256" key="4">
    <source>
        <dbReference type="ARBA" id="ARBA00022843"/>
    </source>
</evidence>
<dbReference type="InterPro" id="IPR036235">
    <property type="entry name" value="Ribosomal_bL12_oligo_N_sf"/>
</dbReference>
<dbReference type="InterPro" id="IPR000206">
    <property type="entry name" value="Ribosomal_bL12"/>
</dbReference>
<name>A0A3S1CDH1_ELYCH</name>
<dbReference type="GO" id="GO:0005762">
    <property type="term" value="C:mitochondrial large ribosomal subunit"/>
    <property type="evidence" value="ECO:0007669"/>
    <property type="project" value="TreeGrafter"/>
</dbReference>
<evidence type="ECO:0000256" key="9">
    <source>
        <dbReference type="ARBA" id="ARBA00023274"/>
    </source>
</evidence>
<accession>A0A3S1CDH1</accession>
<keyword evidence="4" id="KW-0832">Ubl conjugation</keyword>
<feature type="domain" description="Large ribosomal subunit protein bL12 C-terminal" evidence="13">
    <location>
        <begin position="130"/>
        <end position="198"/>
    </location>
</feature>
<dbReference type="PANTHER" id="PTHR45987:SF4">
    <property type="entry name" value="LARGE RIBOSOMAL SUBUNIT PROTEIN BL12M"/>
    <property type="match status" value="1"/>
</dbReference>
<comment type="caution">
    <text evidence="15">The sequence shown here is derived from an EMBL/GenBank/DDBJ whole genome shotgun (WGS) entry which is preliminary data.</text>
</comment>
<dbReference type="CDD" id="cd00387">
    <property type="entry name" value="Ribosomal_L7_L12"/>
    <property type="match status" value="1"/>
</dbReference>
<reference evidence="15 16" key="1">
    <citation type="submission" date="2019-01" db="EMBL/GenBank/DDBJ databases">
        <title>A draft genome assembly of the solar-powered sea slug Elysia chlorotica.</title>
        <authorList>
            <person name="Cai H."/>
            <person name="Li Q."/>
            <person name="Fang X."/>
            <person name="Li J."/>
            <person name="Curtis N.E."/>
            <person name="Altenburger A."/>
            <person name="Shibata T."/>
            <person name="Feng M."/>
            <person name="Maeda T."/>
            <person name="Schwartz J.A."/>
            <person name="Shigenobu S."/>
            <person name="Lundholm N."/>
            <person name="Nishiyama T."/>
            <person name="Yang H."/>
            <person name="Hasebe M."/>
            <person name="Li S."/>
            <person name="Pierce S.K."/>
            <person name="Wang J."/>
        </authorList>
    </citation>
    <scope>NUCLEOTIDE SEQUENCE [LARGE SCALE GENOMIC DNA]</scope>
    <source>
        <strain evidence="15">EC2010</strain>
        <tissue evidence="15">Whole organism of an adult</tissue>
    </source>
</reference>
<proteinExistence type="inferred from homology"/>
<evidence type="ECO:0000259" key="13">
    <source>
        <dbReference type="Pfam" id="PF00542"/>
    </source>
</evidence>
<keyword evidence="16" id="KW-1185">Reference proteome</keyword>
<dbReference type="AlphaFoldDB" id="A0A3S1CDH1"/>
<keyword evidence="3" id="KW-1017">Isopeptide bond</keyword>
<dbReference type="EMBL" id="RQTK01000049">
    <property type="protein sequence ID" value="RUS89718.1"/>
    <property type="molecule type" value="Genomic_DNA"/>
</dbReference>
<dbReference type="FunFam" id="1.20.5.710:FF:000006">
    <property type="entry name" value="39S ribosomal protein L12, mitochondrial"/>
    <property type="match status" value="1"/>
</dbReference>
<evidence type="ECO:0000256" key="3">
    <source>
        <dbReference type="ARBA" id="ARBA00022499"/>
    </source>
</evidence>
<evidence type="ECO:0000256" key="8">
    <source>
        <dbReference type="ARBA" id="ARBA00023128"/>
    </source>
</evidence>
<dbReference type="STRING" id="188477.A0A3S1CDH1"/>
<dbReference type="OrthoDB" id="250175at2759"/>
<feature type="domain" description="Large ribosomal subunit protein bL12 oligomerization" evidence="14">
    <location>
        <begin position="67"/>
        <end position="110"/>
    </location>
</feature>
<dbReference type="PANTHER" id="PTHR45987">
    <property type="entry name" value="39S RIBOSOMAL PROTEIN L12"/>
    <property type="match status" value="1"/>
</dbReference>
<organism evidence="15 16">
    <name type="scientific">Elysia chlorotica</name>
    <name type="common">Eastern emerald elysia</name>
    <name type="synonym">Sea slug</name>
    <dbReference type="NCBI Taxonomy" id="188477"/>
    <lineage>
        <taxon>Eukaryota</taxon>
        <taxon>Metazoa</taxon>
        <taxon>Spiralia</taxon>
        <taxon>Lophotrochozoa</taxon>
        <taxon>Mollusca</taxon>
        <taxon>Gastropoda</taxon>
        <taxon>Heterobranchia</taxon>
        <taxon>Euthyneura</taxon>
        <taxon>Panpulmonata</taxon>
        <taxon>Sacoglossa</taxon>
        <taxon>Placobranchoidea</taxon>
        <taxon>Plakobranchidae</taxon>
        <taxon>Elysia</taxon>
    </lineage>
</organism>
<dbReference type="InterPro" id="IPR013823">
    <property type="entry name" value="Ribosomal_bL12_C"/>
</dbReference>
<dbReference type="GO" id="GO:0006412">
    <property type="term" value="P:translation"/>
    <property type="evidence" value="ECO:0007669"/>
    <property type="project" value="InterPro"/>
</dbReference>
<evidence type="ECO:0000256" key="11">
    <source>
        <dbReference type="ARBA" id="ARBA00072684"/>
    </source>
</evidence>
<evidence type="ECO:0000256" key="12">
    <source>
        <dbReference type="ARBA" id="ARBA00075329"/>
    </source>
</evidence>
<evidence type="ECO:0000256" key="2">
    <source>
        <dbReference type="ARBA" id="ARBA00007197"/>
    </source>
</evidence>
<dbReference type="InterPro" id="IPR014719">
    <property type="entry name" value="Ribosomal_bL12_C/ClpS-like"/>
</dbReference>
<comment type="subcellular location">
    <subcellularLocation>
        <location evidence="1">Mitochondrion</location>
    </subcellularLocation>
</comment>
<dbReference type="Pfam" id="PF00542">
    <property type="entry name" value="Ribosomal_L12"/>
    <property type="match status" value="1"/>
</dbReference>